<dbReference type="PRINTS" id="PR01576">
    <property type="entry name" value="PDEFORMYLASE"/>
</dbReference>
<organism evidence="3 4">
    <name type="scientific">Ruminococcus bovis</name>
    <dbReference type="NCBI Taxonomy" id="2564099"/>
    <lineage>
        <taxon>Bacteria</taxon>
        <taxon>Bacillati</taxon>
        <taxon>Bacillota</taxon>
        <taxon>Clostridia</taxon>
        <taxon>Eubacteriales</taxon>
        <taxon>Oscillospiraceae</taxon>
        <taxon>Ruminococcus</taxon>
    </lineage>
</organism>
<evidence type="ECO:0000313" key="3">
    <source>
        <dbReference type="EMBL" id="QCT06013.1"/>
    </source>
</evidence>
<dbReference type="EC" id="3.5.1.88" evidence="3"/>
<dbReference type="KEGG" id="ruj:E5Z56_00915"/>
<dbReference type="OrthoDB" id="9784988at2"/>
<sequence>MVREIVRDVIFLGQKSTDATVADIKTAMDLVDTLEANRNACVGMAANMIGVKKRIIAINDNGFTKLMINPTITAKSSKFETEEGCLSLSGVRPTTRYKNITVKYLDMNFKEHTEKFTGWTAQIIQHEVDHCDGIVI</sequence>
<dbReference type="EMBL" id="CP039381">
    <property type="protein sequence ID" value="QCT06013.1"/>
    <property type="molecule type" value="Genomic_DNA"/>
</dbReference>
<dbReference type="InterPro" id="IPR023635">
    <property type="entry name" value="Peptide_deformylase"/>
</dbReference>
<evidence type="ECO:0000256" key="1">
    <source>
        <dbReference type="ARBA" id="ARBA00010759"/>
    </source>
</evidence>
<dbReference type="GO" id="GO:0042586">
    <property type="term" value="F:peptide deformylase activity"/>
    <property type="evidence" value="ECO:0007669"/>
    <property type="project" value="UniProtKB-EC"/>
</dbReference>
<reference evidence="3 4" key="1">
    <citation type="submission" date="2019-04" db="EMBL/GenBank/DDBJ databases">
        <authorList>
            <person name="Embree M."/>
            <person name="Gaffney J.R."/>
        </authorList>
    </citation>
    <scope>NUCLEOTIDE SEQUENCE [LARGE SCALE GENOMIC DNA]</scope>
    <source>
        <strain evidence="3 4">JE7A12</strain>
    </source>
</reference>
<dbReference type="RefSeq" id="WP_138156111.1">
    <property type="nucleotide sequence ID" value="NZ_CP039381.1"/>
</dbReference>
<dbReference type="AlphaFoldDB" id="A0A4V1G4V2"/>
<keyword evidence="4" id="KW-1185">Reference proteome</keyword>
<protein>
    <submittedName>
        <fullName evidence="3">Peptide deformylase</fullName>
        <ecNumber evidence="3">3.5.1.88</ecNumber>
    </submittedName>
</protein>
<dbReference type="InterPro" id="IPR036821">
    <property type="entry name" value="Peptide_deformylase_sf"/>
</dbReference>
<dbReference type="Pfam" id="PF01327">
    <property type="entry name" value="Pep_deformylase"/>
    <property type="match status" value="1"/>
</dbReference>
<dbReference type="PANTHER" id="PTHR10458">
    <property type="entry name" value="PEPTIDE DEFORMYLASE"/>
    <property type="match status" value="1"/>
</dbReference>
<keyword evidence="3" id="KW-0378">Hydrolase</keyword>
<evidence type="ECO:0000313" key="4">
    <source>
        <dbReference type="Proteomes" id="UP000301475"/>
    </source>
</evidence>
<dbReference type="SUPFAM" id="SSF56420">
    <property type="entry name" value="Peptide deformylase"/>
    <property type="match status" value="1"/>
</dbReference>
<dbReference type="PANTHER" id="PTHR10458:SF22">
    <property type="entry name" value="PEPTIDE DEFORMYLASE"/>
    <property type="match status" value="1"/>
</dbReference>
<evidence type="ECO:0000256" key="2">
    <source>
        <dbReference type="ARBA" id="ARBA00023004"/>
    </source>
</evidence>
<dbReference type="PIRSF" id="PIRSF004749">
    <property type="entry name" value="Pep_def"/>
    <property type="match status" value="1"/>
</dbReference>
<dbReference type="NCBIfam" id="NF006670">
    <property type="entry name" value="PRK09218.1"/>
    <property type="match status" value="1"/>
</dbReference>
<accession>A0A4V1G4V2</accession>
<gene>
    <name evidence="3" type="ORF">E5Z56_00915</name>
</gene>
<keyword evidence="2" id="KW-0408">Iron</keyword>
<name>A0A4V1G4V2_9FIRM</name>
<dbReference type="CDD" id="cd00487">
    <property type="entry name" value="Pep_deformylase"/>
    <property type="match status" value="1"/>
</dbReference>
<comment type="similarity">
    <text evidence="1">Belongs to the polypeptide deformylase family.</text>
</comment>
<dbReference type="Proteomes" id="UP000301475">
    <property type="component" value="Chromosome"/>
</dbReference>
<proteinExistence type="inferred from homology"/>
<dbReference type="Gene3D" id="3.90.45.10">
    <property type="entry name" value="Peptide deformylase"/>
    <property type="match status" value="1"/>
</dbReference>